<proteinExistence type="predicted"/>
<evidence type="ECO:0000313" key="3">
    <source>
        <dbReference type="Proteomes" id="UP000006512"/>
    </source>
</evidence>
<evidence type="ECO:0000256" key="1">
    <source>
        <dbReference type="SAM" id="SignalP"/>
    </source>
</evidence>
<dbReference type="Proteomes" id="UP000006512">
    <property type="component" value="Unassembled WGS sequence"/>
</dbReference>
<evidence type="ECO:0000313" key="2">
    <source>
        <dbReference type="EMBL" id="EGF92101.1"/>
    </source>
</evidence>
<feature type="chain" id="PRO_5003314194" evidence="1">
    <location>
        <begin position="25"/>
        <end position="290"/>
    </location>
</feature>
<sequence>MKISRFLGWCLVAVAFSGGSSALAAGRKKELNNKATYTQKDAVKGQEHIQAAMTTPMLDLLKLADVQHPEAMLRYGLALDLGRPSVSSQLSPGEKEKLKGGFRQLLDIFLTSRDKFDIQFDEDAMLDQSEFWIYLAKHVGRKNNRTQMEQPLGAADSPAGTMGFYLPQRFDEDSEKLNLDRELVLKSGVVNASTTCAQTAFAFARMEKVQKVDIAATKLTQDQFAKAQETAARTYVVSYKNGILACGGKAFFNQTADFARQNLGVLGTMAENPAAVLTQLEEPSDEELIE</sequence>
<dbReference type="STRING" id="715226.ABI_05340"/>
<keyword evidence="3" id="KW-1185">Reference proteome</keyword>
<accession>F4QKE9</accession>
<name>F4QKE9_9CAUL</name>
<gene>
    <name evidence="2" type="ORF">ABI_05340</name>
</gene>
<reference evidence="3" key="1">
    <citation type="submission" date="2011-03" db="EMBL/GenBank/DDBJ databases">
        <title>Draft genome sequence of Brevundimonas diminuta.</title>
        <authorList>
            <person name="Brown P.J.B."/>
            <person name="Buechlein A."/>
            <person name="Hemmerich C."/>
            <person name="Brun Y.V."/>
        </authorList>
    </citation>
    <scope>NUCLEOTIDE SEQUENCE [LARGE SCALE GENOMIC DNA]</scope>
    <source>
        <strain evidence="3">C19</strain>
    </source>
</reference>
<dbReference type="RefSeq" id="WP_006271271.1">
    <property type="nucleotide sequence ID" value="NZ_GL883077.1"/>
</dbReference>
<dbReference type="EMBL" id="GL883077">
    <property type="protein sequence ID" value="EGF92101.1"/>
    <property type="molecule type" value="Genomic_DNA"/>
</dbReference>
<dbReference type="HOGENOM" id="CLU_958605_0_0_5"/>
<feature type="signal peptide" evidence="1">
    <location>
        <begin position="1"/>
        <end position="24"/>
    </location>
</feature>
<protein>
    <submittedName>
        <fullName evidence="2">Uncharacterized protein</fullName>
    </submittedName>
</protein>
<keyword evidence="1" id="KW-0732">Signal</keyword>
<organism evidence="2 3">
    <name type="scientific">Asticcacaulis biprosthecium C19</name>
    <dbReference type="NCBI Taxonomy" id="715226"/>
    <lineage>
        <taxon>Bacteria</taxon>
        <taxon>Pseudomonadati</taxon>
        <taxon>Pseudomonadota</taxon>
        <taxon>Alphaproteobacteria</taxon>
        <taxon>Caulobacterales</taxon>
        <taxon>Caulobacteraceae</taxon>
        <taxon>Asticcacaulis</taxon>
    </lineage>
</organism>
<dbReference type="AlphaFoldDB" id="F4QKE9"/>